<reference evidence="10" key="2">
    <citation type="submission" date="2025-08" db="UniProtKB">
        <authorList>
            <consortium name="Ensembl"/>
        </authorList>
    </citation>
    <scope>IDENTIFICATION</scope>
</reference>
<dbReference type="Gene3D" id="3.30.1360.10">
    <property type="entry name" value="RNA polymerase, RBP11-like subunit"/>
    <property type="match status" value="1"/>
</dbReference>
<organism evidence="10 11">
    <name type="scientific">Oncorhynchus mykiss</name>
    <name type="common">Rainbow trout</name>
    <name type="synonym">Salmo gairdneri</name>
    <dbReference type="NCBI Taxonomy" id="8022"/>
    <lineage>
        <taxon>Eukaryota</taxon>
        <taxon>Metazoa</taxon>
        <taxon>Chordata</taxon>
        <taxon>Craniata</taxon>
        <taxon>Vertebrata</taxon>
        <taxon>Euteleostomi</taxon>
        <taxon>Actinopterygii</taxon>
        <taxon>Neopterygii</taxon>
        <taxon>Teleostei</taxon>
        <taxon>Protacanthopterygii</taxon>
        <taxon>Salmoniformes</taxon>
        <taxon>Salmonidae</taxon>
        <taxon>Salmoninae</taxon>
        <taxon>Oncorhynchus</taxon>
    </lineage>
</organism>
<feature type="compositionally biased region" description="Low complexity" evidence="8">
    <location>
        <begin position="260"/>
        <end position="277"/>
    </location>
</feature>
<keyword evidence="11" id="KW-1185">Reference proteome</keyword>
<dbReference type="InterPro" id="IPR009025">
    <property type="entry name" value="RBP11-like_dimer"/>
</dbReference>
<sequence>MLSSLQNDVFSTLKQLLTLIFSSDFCFPRSLIGSFIWFHLGKCGFLLPYDEYACRMLNYTSWCAATSWLCQTNVTCMSHLRDKTGNFAVECFFFSSMAGVDGEKKSVLEMVQADGTDEGCVTFVLHEEDHTLGNSLRYMVMKSLDVDFCGYSITHPSESKINFRIQTRGGVPAVEPLRRGLNELSDVCQHVLNTFQVPPSFQPRVCGVRVRYHHPSNPGSVGTGSGTTILPTQGLWGQGQVPPSFQPRVCGDRVRYHHPSNPGSVGTGSGTTISRSSFQPRVCGDRVRYHHPSNPGSVGTGSGTTILPTQGLWGQGQL</sequence>
<dbReference type="PROSITE" id="PS01154">
    <property type="entry name" value="RNA_POL_L_13KD"/>
    <property type="match status" value="1"/>
</dbReference>
<dbReference type="GO" id="GO:0006362">
    <property type="term" value="P:transcription elongation by RNA polymerase I"/>
    <property type="evidence" value="ECO:0007669"/>
    <property type="project" value="TreeGrafter"/>
</dbReference>
<dbReference type="HAMAP" id="MF_00261">
    <property type="entry name" value="RNApol_arch_Rpo11"/>
    <property type="match status" value="1"/>
</dbReference>
<keyword evidence="4" id="KW-0804">Transcription</keyword>
<evidence type="ECO:0000256" key="6">
    <source>
        <dbReference type="ARBA" id="ARBA00025751"/>
    </source>
</evidence>
<evidence type="ECO:0000256" key="1">
    <source>
        <dbReference type="ARBA" id="ARBA00004123"/>
    </source>
</evidence>
<dbReference type="InterPro" id="IPR036603">
    <property type="entry name" value="RBP11-like"/>
</dbReference>
<dbReference type="Ensembl" id="ENSOMYT00000165402.1">
    <property type="protein sequence ID" value="ENSOMYP00000115917.1"/>
    <property type="gene ID" value="ENSOMYG00000049665.1"/>
</dbReference>
<evidence type="ECO:0000259" key="9">
    <source>
        <dbReference type="Pfam" id="PF13656"/>
    </source>
</evidence>
<dbReference type="InterPro" id="IPR033898">
    <property type="entry name" value="RNAP_AC19"/>
</dbReference>
<accession>A0A8K9UXD3</accession>
<dbReference type="Proteomes" id="UP000694395">
    <property type="component" value="Chromosome 14"/>
</dbReference>
<dbReference type="GO" id="GO:0046983">
    <property type="term" value="F:protein dimerization activity"/>
    <property type="evidence" value="ECO:0007669"/>
    <property type="project" value="InterPro"/>
</dbReference>
<dbReference type="AlphaFoldDB" id="A0A8K9UXD3"/>
<protein>
    <recommendedName>
        <fullName evidence="2">DNA-directed RNA polymerases I and III subunit RPAC2</fullName>
    </recommendedName>
    <alternativeName>
        <fullName evidence="7">DNA-directed RNA polymerase I subunit D</fullName>
    </alternativeName>
</protein>
<dbReference type="SUPFAM" id="SSF55257">
    <property type="entry name" value="RBP11-like subunits of RNA polymerase"/>
    <property type="match status" value="1"/>
</dbReference>
<dbReference type="FunFam" id="3.30.1360.10:FF:000006">
    <property type="entry name" value="DNA-directed RNA polymerases I and III subunit RPAC2"/>
    <property type="match status" value="1"/>
</dbReference>
<evidence type="ECO:0000313" key="10">
    <source>
        <dbReference type="Ensembl" id="ENSOMYP00000115917.1"/>
    </source>
</evidence>
<proteinExistence type="inferred from homology"/>
<reference evidence="10" key="1">
    <citation type="submission" date="2020-07" db="EMBL/GenBank/DDBJ databases">
        <title>A long reads based de novo assembly of the rainbow trout Arlee double haploid line genome.</title>
        <authorList>
            <person name="Gao G."/>
            <person name="Palti Y."/>
        </authorList>
    </citation>
    <scope>NUCLEOTIDE SEQUENCE [LARGE SCALE GENOMIC DNA]</scope>
</reference>
<evidence type="ECO:0000256" key="8">
    <source>
        <dbReference type="SAM" id="MobiDB-lite"/>
    </source>
</evidence>
<feature type="domain" description="DNA-directed RNA polymerase RBP11-like dimerisation" evidence="9">
    <location>
        <begin position="120"/>
        <end position="193"/>
    </location>
</feature>
<keyword evidence="5" id="KW-0539">Nucleus</keyword>
<dbReference type="PANTHER" id="PTHR13946:SF28">
    <property type="entry name" value="DNA-DIRECTED RNA POLYMERASES I AND III SUBUNIT RPAC2"/>
    <property type="match status" value="1"/>
</dbReference>
<dbReference type="Pfam" id="PF13656">
    <property type="entry name" value="RNA_pol_L_2"/>
    <property type="match status" value="1"/>
</dbReference>
<evidence type="ECO:0000313" key="11">
    <source>
        <dbReference type="Proteomes" id="UP000694395"/>
    </source>
</evidence>
<keyword evidence="3" id="KW-0240">DNA-directed RNA polymerase</keyword>
<feature type="region of interest" description="Disordered" evidence="8">
    <location>
        <begin position="290"/>
        <end position="318"/>
    </location>
</feature>
<evidence type="ECO:0000256" key="7">
    <source>
        <dbReference type="ARBA" id="ARBA00031757"/>
    </source>
</evidence>
<evidence type="ECO:0000256" key="2">
    <source>
        <dbReference type="ARBA" id="ARBA00022079"/>
    </source>
</evidence>
<evidence type="ECO:0000256" key="4">
    <source>
        <dbReference type="ARBA" id="ARBA00023163"/>
    </source>
</evidence>
<feature type="region of interest" description="Disordered" evidence="8">
    <location>
        <begin position="258"/>
        <end position="277"/>
    </location>
</feature>
<comment type="similarity">
    <text evidence="6">Belongs to the archaeal Rpo11/eukaryotic RPB11/RPC19 RNA polymerase subunit family.</text>
</comment>
<name>A0A8K9UXD3_ONCMY</name>
<dbReference type="GO" id="GO:0005736">
    <property type="term" value="C:RNA polymerase I complex"/>
    <property type="evidence" value="ECO:0007669"/>
    <property type="project" value="TreeGrafter"/>
</dbReference>
<evidence type="ECO:0000256" key="5">
    <source>
        <dbReference type="ARBA" id="ARBA00023242"/>
    </source>
</evidence>
<dbReference type="GO" id="GO:0003899">
    <property type="term" value="F:DNA-directed RNA polymerase activity"/>
    <property type="evidence" value="ECO:0007669"/>
    <property type="project" value="InterPro"/>
</dbReference>
<dbReference type="InterPro" id="IPR008193">
    <property type="entry name" value="RNA_pol_Rpb11_13-16kDa_CS"/>
</dbReference>
<evidence type="ECO:0000256" key="3">
    <source>
        <dbReference type="ARBA" id="ARBA00022478"/>
    </source>
</evidence>
<dbReference type="GeneTree" id="ENSGT00550000075160"/>
<dbReference type="GO" id="GO:0003677">
    <property type="term" value="F:DNA binding"/>
    <property type="evidence" value="ECO:0007669"/>
    <property type="project" value="InterPro"/>
</dbReference>
<dbReference type="InterPro" id="IPR022905">
    <property type="entry name" value="Rpo11-like"/>
</dbReference>
<dbReference type="GO" id="GO:0005666">
    <property type="term" value="C:RNA polymerase III complex"/>
    <property type="evidence" value="ECO:0007669"/>
    <property type="project" value="TreeGrafter"/>
</dbReference>
<reference evidence="10" key="3">
    <citation type="submission" date="2025-09" db="UniProtKB">
        <authorList>
            <consortium name="Ensembl"/>
        </authorList>
    </citation>
    <scope>IDENTIFICATION</scope>
</reference>
<dbReference type="CDD" id="cd07029">
    <property type="entry name" value="RNAP_I_III_AC19"/>
    <property type="match status" value="1"/>
</dbReference>
<dbReference type="GO" id="GO:0006383">
    <property type="term" value="P:transcription by RNA polymerase III"/>
    <property type="evidence" value="ECO:0007669"/>
    <property type="project" value="TreeGrafter"/>
</dbReference>
<dbReference type="PANTHER" id="PTHR13946">
    <property type="entry name" value="DNA-DIRECTED RNA POLYMERASE I,II,III"/>
    <property type="match status" value="1"/>
</dbReference>
<comment type="subcellular location">
    <subcellularLocation>
        <location evidence="1">Nucleus</location>
    </subcellularLocation>
</comment>